<evidence type="ECO:0000313" key="1">
    <source>
        <dbReference type="EMBL" id="GLS14990.1"/>
    </source>
</evidence>
<protein>
    <recommendedName>
        <fullName evidence="3">Dihydrodipicolinate synthase family protein</fullName>
    </recommendedName>
</protein>
<dbReference type="Gene3D" id="3.20.20.70">
    <property type="entry name" value="Aldolase class I"/>
    <property type="match status" value="1"/>
</dbReference>
<comment type="caution">
    <text evidence="1">The sequence shown here is derived from an EMBL/GenBank/DDBJ whole genome shotgun (WGS) entry which is preliminary data.</text>
</comment>
<dbReference type="Pfam" id="PF06187">
    <property type="entry name" value="DUF993"/>
    <property type="match status" value="1"/>
</dbReference>
<accession>A0ABQ6C4W2</accession>
<evidence type="ECO:0008006" key="3">
    <source>
        <dbReference type="Google" id="ProtNLM"/>
    </source>
</evidence>
<dbReference type="EMBL" id="BSPB01000018">
    <property type="protein sequence ID" value="GLS14990.1"/>
    <property type="molecule type" value="Genomic_DNA"/>
</dbReference>
<organism evidence="1 2">
    <name type="scientific">Hydrogenophaga electricum</name>
    <dbReference type="NCBI Taxonomy" id="1230953"/>
    <lineage>
        <taxon>Bacteria</taxon>
        <taxon>Pseudomonadati</taxon>
        <taxon>Pseudomonadota</taxon>
        <taxon>Betaproteobacteria</taxon>
        <taxon>Burkholderiales</taxon>
        <taxon>Comamonadaceae</taxon>
        <taxon>Hydrogenophaga</taxon>
    </lineage>
</organism>
<gene>
    <name evidence="1" type="ORF">GCM10007935_24230</name>
</gene>
<proteinExistence type="predicted"/>
<sequence length="395" mass="42598">MTLSLNLPQTDGALARYALQGAPLALPASRPAFNRIAYSAAHVVADPRAAIDPWLQSAVDWDATIAYRQRLWSLGLGVAEAMDTAQRGMGLDWPTSLELIRRSLDAARDVPGALVASGCGTDHLAPEDAKSVDDVIRAYEEQMAAIEKLGGKLIVMASRALARVAKGPADYERVYDRVLSQARQPVVLHWLGEMFDPALAGYWGTRDTDAAMDTALGIIAAHADKVDGIKISLLDKDKEIAMRRRLAPGVRMYTGDDFNYAELIAGDGWGNEATHGKSDALLGIFDAIAPAASAALGELAQGHTERFHAILGPTVPLSRHIFQAPTRFYKTGVVFMAWLNGHQSHFTMVGGQQSTRSLVHLAELFRLADAAHLLEQPELAVQRMGQLLAVHGVAA</sequence>
<keyword evidence="2" id="KW-1185">Reference proteome</keyword>
<dbReference type="InterPro" id="IPR009334">
    <property type="entry name" value="DUF993"/>
</dbReference>
<dbReference type="SUPFAM" id="SSF51569">
    <property type="entry name" value="Aldolase"/>
    <property type="match status" value="1"/>
</dbReference>
<dbReference type="RefSeq" id="WP_234264831.1">
    <property type="nucleotide sequence ID" value="NZ_BSPB01000018.1"/>
</dbReference>
<dbReference type="Proteomes" id="UP001156903">
    <property type="component" value="Unassembled WGS sequence"/>
</dbReference>
<evidence type="ECO:0000313" key="2">
    <source>
        <dbReference type="Proteomes" id="UP001156903"/>
    </source>
</evidence>
<dbReference type="InterPro" id="IPR013785">
    <property type="entry name" value="Aldolase_TIM"/>
</dbReference>
<name>A0ABQ6C4W2_9BURK</name>
<reference evidence="2" key="1">
    <citation type="journal article" date="2019" name="Int. J. Syst. Evol. Microbiol.">
        <title>The Global Catalogue of Microorganisms (GCM) 10K type strain sequencing project: providing services to taxonomists for standard genome sequencing and annotation.</title>
        <authorList>
            <consortium name="The Broad Institute Genomics Platform"/>
            <consortium name="The Broad Institute Genome Sequencing Center for Infectious Disease"/>
            <person name="Wu L."/>
            <person name="Ma J."/>
        </authorList>
    </citation>
    <scope>NUCLEOTIDE SEQUENCE [LARGE SCALE GENOMIC DNA]</scope>
    <source>
        <strain evidence="2">NBRC 109341</strain>
    </source>
</reference>